<reference evidence="2 3" key="1">
    <citation type="submission" date="2016-11" db="EMBL/GenBank/DDBJ databases">
        <title>The macronuclear genome of Stentor coeruleus: a giant cell with tiny introns.</title>
        <authorList>
            <person name="Slabodnick M."/>
            <person name="Ruby J.G."/>
            <person name="Reiff S.B."/>
            <person name="Swart E.C."/>
            <person name="Gosai S."/>
            <person name="Prabakaran S."/>
            <person name="Witkowska E."/>
            <person name="Larue G.E."/>
            <person name="Fisher S."/>
            <person name="Freeman R.M."/>
            <person name="Gunawardena J."/>
            <person name="Chu W."/>
            <person name="Stover N.A."/>
            <person name="Gregory B.D."/>
            <person name="Nowacki M."/>
            <person name="Derisi J."/>
            <person name="Roy S.W."/>
            <person name="Marshall W.F."/>
            <person name="Sood P."/>
        </authorList>
    </citation>
    <scope>NUCLEOTIDE SEQUENCE [LARGE SCALE GENOMIC DNA]</scope>
    <source>
        <strain evidence="2">WM001</strain>
    </source>
</reference>
<organism evidence="2 3">
    <name type="scientific">Stentor coeruleus</name>
    <dbReference type="NCBI Taxonomy" id="5963"/>
    <lineage>
        <taxon>Eukaryota</taxon>
        <taxon>Sar</taxon>
        <taxon>Alveolata</taxon>
        <taxon>Ciliophora</taxon>
        <taxon>Postciliodesmatophora</taxon>
        <taxon>Heterotrichea</taxon>
        <taxon>Heterotrichida</taxon>
        <taxon>Stentoridae</taxon>
        <taxon>Stentor</taxon>
    </lineage>
</organism>
<keyword evidence="3" id="KW-1185">Reference proteome</keyword>
<comment type="caution">
    <text evidence="2">The sequence shown here is derived from an EMBL/GenBank/DDBJ whole genome shotgun (WGS) entry which is preliminary data.</text>
</comment>
<feature type="region of interest" description="Disordered" evidence="1">
    <location>
        <begin position="124"/>
        <end position="184"/>
    </location>
</feature>
<feature type="region of interest" description="Disordered" evidence="1">
    <location>
        <begin position="44"/>
        <end position="73"/>
    </location>
</feature>
<evidence type="ECO:0000313" key="2">
    <source>
        <dbReference type="EMBL" id="OMJ94585.1"/>
    </source>
</evidence>
<dbReference type="Proteomes" id="UP000187209">
    <property type="component" value="Unassembled WGS sequence"/>
</dbReference>
<dbReference type="EMBL" id="MPUH01000024">
    <property type="protein sequence ID" value="OMJ94585.1"/>
    <property type="molecule type" value="Genomic_DNA"/>
</dbReference>
<feature type="compositionally biased region" description="Basic and acidic residues" evidence="1">
    <location>
        <begin position="124"/>
        <end position="147"/>
    </location>
</feature>
<evidence type="ECO:0000313" key="3">
    <source>
        <dbReference type="Proteomes" id="UP000187209"/>
    </source>
</evidence>
<name>A0A1R2D016_9CILI</name>
<accession>A0A1R2D016</accession>
<feature type="compositionally biased region" description="Polar residues" evidence="1">
    <location>
        <begin position="172"/>
        <end position="183"/>
    </location>
</feature>
<evidence type="ECO:0000256" key="1">
    <source>
        <dbReference type="SAM" id="MobiDB-lite"/>
    </source>
</evidence>
<gene>
    <name evidence="2" type="ORF">SteCoe_2232</name>
</gene>
<proteinExistence type="predicted"/>
<protein>
    <submittedName>
        <fullName evidence="2">Uncharacterized protein</fullName>
    </submittedName>
</protein>
<sequence>MSSISSIPGISKKVVEPSGYIQNSNKLEGKLGKVTIINAESYPECEDNDKNKPIPESVFSPRMKQNKRPAGMLSQSIEKIQEPKGAKNFTDFLSKVDKFQKNKNEKINVLLALKKEQEDNEIKTIPKAKMSEKSKKILEDKKKKAEGPSDAIGISKPSQFTPSPQVPKGIANNKSQSNSTKNLISKPLFENQIKSIVDTENSSSSSLNKSKPQAIVKESLGQQDKVQASKFVREFNKKFDEVSLGKITLDIDEARKLLKVMLFLSESTESPLKKDNEEKLFMKFWKITGAEEVQEISFDNIRTFLMGVMNFFLASMSHGDDTIGFGRVISGKYYLNQDEVLRIHKYFLPFYDNRMAGLKMSAKNQQKSKTKFEK</sequence>
<dbReference type="AlphaFoldDB" id="A0A1R2D016"/>
<dbReference type="OrthoDB" id="299068at2759"/>